<evidence type="ECO:0000313" key="1">
    <source>
        <dbReference type="EMBL" id="CAG8471027.1"/>
    </source>
</evidence>
<gene>
    <name evidence="1" type="ORF">DHETER_LOCUS1713</name>
</gene>
<evidence type="ECO:0000313" key="2">
    <source>
        <dbReference type="Proteomes" id="UP000789702"/>
    </source>
</evidence>
<dbReference type="Proteomes" id="UP000789702">
    <property type="component" value="Unassembled WGS sequence"/>
</dbReference>
<keyword evidence="2" id="KW-1185">Reference proteome</keyword>
<proteinExistence type="predicted"/>
<comment type="caution">
    <text evidence="1">The sequence shown here is derived from an EMBL/GenBank/DDBJ whole genome shotgun (WGS) entry which is preliminary data.</text>
</comment>
<name>A0ACA9KGT6_9GLOM</name>
<organism evidence="1 2">
    <name type="scientific">Dentiscutata heterogama</name>
    <dbReference type="NCBI Taxonomy" id="1316150"/>
    <lineage>
        <taxon>Eukaryota</taxon>
        <taxon>Fungi</taxon>
        <taxon>Fungi incertae sedis</taxon>
        <taxon>Mucoromycota</taxon>
        <taxon>Glomeromycotina</taxon>
        <taxon>Glomeromycetes</taxon>
        <taxon>Diversisporales</taxon>
        <taxon>Gigasporaceae</taxon>
        <taxon>Dentiscutata</taxon>
    </lineage>
</organism>
<protein>
    <submittedName>
        <fullName evidence="1">1152_t:CDS:1</fullName>
    </submittedName>
</protein>
<reference evidence="1" key="1">
    <citation type="submission" date="2021-06" db="EMBL/GenBank/DDBJ databases">
        <authorList>
            <person name="Kallberg Y."/>
            <person name="Tangrot J."/>
            <person name="Rosling A."/>
        </authorList>
    </citation>
    <scope>NUCLEOTIDE SEQUENCE</scope>
    <source>
        <strain evidence="1">IL203A</strain>
    </source>
</reference>
<accession>A0ACA9KGT6</accession>
<sequence length="48" mass="5467">MLNLMSFRHTIDQSENFQPANYKFDTPSPFTSSIGSLDVHYSNGPMDK</sequence>
<dbReference type="EMBL" id="CAJVPU010001100">
    <property type="protein sequence ID" value="CAG8471027.1"/>
    <property type="molecule type" value="Genomic_DNA"/>
</dbReference>